<keyword evidence="3" id="KW-1185">Reference proteome</keyword>
<comment type="caution">
    <text evidence="2">The sequence shown here is derived from an EMBL/GenBank/DDBJ whole genome shotgun (WGS) entry which is preliminary data.</text>
</comment>
<dbReference type="Pfam" id="PF13935">
    <property type="entry name" value="Ead_Ea22"/>
    <property type="match status" value="1"/>
</dbReference>
<sequence>MSMTTELAQRMKSAALKASDGGWVKESGDGWEAICSANDQANGGFIIAHLEGPDAAANREFIQLGNPANVRALVEALEARDKQIAKDVQIKARLCRESNSLHDRLRDAEKRITWLETYSKATLEFREAALNENRHLKLELEIAEKRNAELEARTVKLPATKFCPAEYAGSQLWEEVEIWNKAIEACDAEIRAAGVAVEGE</sequence>
<proteinExistence type="predicted"/>
<reference evidence="2 3" key="1">
    <citation type="submission" date="2018-06" db="EMBL/GenBank/DDBJ databases">
        <title>Genomic Encyclopedia of Type Strains, Phase IV (KMG-IV): sequencing the most valuable type-strain genomes for metagenomic binning, comparative biology and taxonomic classification.</title>
        <authorList>
            <person name="Goeker M."/>
        </authorList>
    </citation>
    <scope>NUCLEOTIDE SEQUENCE [LARGE SCALE GENOMIC DNA]</scope>
    <source>
        <strain evidence="2 3">DSM 27453</strain>
    </source>
</reference>
<keyword evidence="1" id="KW-0175">Coiled coil</keyword>
<evidence type="ECO:0000313" key="2">
    <source>
        <dbReference type="EMBL" id="RBP09001.1"/>
    </source>
</evidence>
<dbReference type="EMBL" id="QNRL01000008">
    <property type="protein sequence ID" value="RBP09001.1"/>
    <property type="molecule type" value="Genomic_DNA"/>
</dbReference>
<gene>
    <name evidence="2" type="ORF">DFQ50_108290</name>
</gene>
<evidence type="ECO:0008006" key="4">
    <source>
        <dbReference type="Google" id="ProtNLM"/>
    </source>
</evidence>
<protein>
    <recommendedName>
        <fullName evidence="4">Ead/Ea22-like protein</fullName>
    </recommendedName>
</protein>
<dbReference type="Proteomes" id="UP000253201">
    <property type="component" value="Unassembled WGS sequence"/>
</dbReference>
<feature type="coiled-coil region" evidence="1">
    <location>
        <begin position="91"/>
        <end position="153"/>
    </location>
</feature>
<organism evidence="2 3">
    <name type="scientific">Pseudocitrobacter faecalis</name>
    <dbReference type="NCBI Taxonomy" id="1398493"/>
    <lineage>
        <taxon>Bacteria</taxon>
        <taxon>Pseudomonadati</taxon>
        <taxon>Pseudomonadota</taxon>
        <taxon>Gammaproteobacteria</taxon>
        <taxon>Enterobacterales</taxon>
        <taxon>Enterobacteriaceae</taxon>
        <taxon>Pseudocitrobacter</taxon>
    </lineage>
</organism>
<evidence type="ECO:0000256" key="1">
    <source>
        <dbReference type="SAM" id="Coils"/>
    </source>
</evidence>
<accession>A0ABX9FVY8</accession>
<name>A0ABX9FVY8_9ENTR</name>
<dbReference type="InterPro" id="IPR025153">
    <property type="entry name" value="Ead_Ea22"/>
</dbReference>
<evidence type="ECO:0000313" key="3">
    <source>
        <dbReference type="Proteomes" id="UP000253201"/>
    </source>
</evidence>